<evidence type="ECO:0008006" key="3">
    <source>
        <dbReference type="Google" id="ProtNLM"/>
    </source>
</evidence>
<gene>
    <name evidence="1" type="ORF">MEUPH1_LOCUS12479</name>
</gene>
<organism evidence="1 2">
    <name type="scientific">Macrosiphum euphorbiae</name>
    <name type="common">potato aphid</name>
    <dbReference type="NCBI Taxonomy" id="13131"/>
    <lineage>
        <taxon>Eukaryota</taxon>
        <taxon>Metazoa</taxon>
        <taxon>Ecdysozoa</taxon>
        <taxon>Arthropoda</taxon>
        <taxon>Hexapoda</taxon>
        <taxon>Insecta</taxon>
        <taxon>Pterygota</taxon>
        <taxon>Neoptera</taxon>
        <taxon>Paraneoptera</taxon>
        <taxon>Hemiptera</taxon>
        <taxon>Sternorrhyncha</taxon>
        <taxon>Aphidomorpha</taxon>
        <taxon>Aphidoidea</taxon>
        <taxon>Aphididae</taxon>
        <taxon>Macrosiphini</taxon>
        <taxon>Macrosiphum</taxon>
    </lineage>
</organism>
<comment type="caution">
    <text evidence="1">The sequence shown here is derived from an EMBL/GenBank/DDBJ whole genome shotgun (WGS) entry which is preliminary data.</text>
</comment>
<dbReference type="GO" id="GO:0003676">
    <property type="term" value="F:nucleic acid binding"/>
    <property type="evidence" value="ECO:0007669"/>
    <property type="project" value="InterPro"/>
</dbReference>
<dbReference type="EMBL" id="CARXXK010000002">
    <property type="protein sequence ID" value="CAI6356781.1"/>
    <property type="molecule type" value="Genomic_DNA"/>
</dbReference>
<evidence type="ECO:0000313" key="1">
    <source>
        <dbReference type="EMBL" id="CAI6356781.1"/>
    </source>
</evidence>
<sequence>MKAVPIDSITVKAFRNDSVKIQCTDSEMFRIVQKYFKNTETEFFTFPSPEEKTLRVVIRGLPTDYSDIELTEKLVSKGYEISAVRQFVNAGKKLPLHMVSLPNNPASKSIFRESSFFYISVKVEAYKATNLAQCFKCQRFGHSSIYCGFTPRCVKCARSHLAKDCPKTLEQTPKCINYEGPHTANYKQCPEFLKTKAAKQASLPTFNQQRVQPTICQPPATITPPSNEDALIRPQSYATVVGPKPSKLSSQSVNPEAIQLLTNLLSELTASSANIRDVLISTLIALIPLLLSHNV</sequence>
<dbReference type="GO" id="GO:0008270">
    <property type="term" value="F:zinc ion binding"/>
    <property type="evidence" value="ECO:0007669"/>
    <property type="project" value="InterPro"/>
</dbReference>
<accession>A0AAV0WM61</accession>
<dbReference type="SUPFAM" id="SSF57756">
    <property type="entry name" value="Retrovirus zinc finger-like domains"/>
    <property type="match status" value="1"/>
</dbReference>
<evidence type="ECO:0000313" key="2">
    <source>
        <dbReference type="Proteomes" id="UP001160148"/>
    </source>
</evidence>
<dbReference type="InterPro" id="IPR036875">
    <property type="entry name" value="Znf_CCHC_sf"/>
</dbReference>
<dbReference type="Proteomes" id="UP001160148">
    <property type="component" value="Unassembled WGS sequence"/>
</dbReference>
<dbReference type="AlphaFoldDB" id="A0AAV0WM61"/>
<protein>
    <recommendedName>
        <fullName evidence="3">Nucleic-acid-binding protein from transposon X-element</fullName>
    </recommendedName>
</protein>
<proteinExistence type="predicted"/>
<name>A0AAV0WM61_9HEMI</name>
<dbReference type="PANTHER" id="PTHR33273">
    <property type="entry name" value="DOMAIN-CONTAINING PROTEIN, PUTATIVE-RELATED"/>
    <property type="match status" value="1"/>
</dbReference>
<dbReference type="PANTHER" id="PTHR33273:SF2">
    <property type="entry name" value="ENDONUCLEASE_EXONUCLEASE_PHOSPHATASE DOMAIN-CONTAINING PROTEIN"/>
    <property type="match status" value="1"/>
</dbReference>
<keyword evidence="2" id="KW-1185">Reference proteome</keyword>
<reference evidence="1 2" key="1">
    <citation type="submission" date="2023-01" db="EMBL/GenBank/DDBJ databases">
        <authorList>
            <person name="Whitehead M."/>
        </authorList>
    </citation>
    <scope>NUCLEOTIDE SEQUENCE [LARGE SCALE GENOMIC DNA]</scope>
</reference>